<reference evidence="3" key="1">
    <citation type="submission" date="2016-10" db="EMBL/GenBank/DDBJ databases">
        <authorList>
            <person name="Varghese N."/>
            <person name="Submissions S."/>
        </authorList>
    </citation>
    <scope>NUCLEOTIDE SEQUENCE [LARGE SCALE GENOMIC DNA]</scope>
    <source>
        <strain evidence="3">DSM 25811 / CCM 8410 / LMG 26954 / E90</strain>
    </source>
</reference>
<sequence length="366" mass="42169">MTFVFGAGVAEAQRLPAKKELLRVLRRTNRYFMNKWPDPGKVVVTNKERPSNLWTRAVYYEGLMALYAIDPQKEYYDYAVDWGEKHRWGLWGGTATKSADNQCCGQTYIDLYQVDKKEDRIRDIKACMDRVIEKEGNEAWSWIDAIQMAMPVFARLGVVYREQKYFDKMYALYAFTKNNHGGRGLYNRGEHLWWRDKDFVPPYKEPNGNDCYWSRGNGWVFAALVRVLDILPESDPHYKEYLQDFTDMADALIKVQQPGGLWTVSLHDPGHYGGKEISGSSLFTYGFAWGVRKGILDRRRYLPALLRAWNAMVSDAVHKNGFLGYVQGTGKEPKDGQPVGYSSVPDFEDYGLGCFLLAGSEVYRLR</sequence>
<dbReference type="STRING" id="1285928.SAMN04487894_101349"/>
<dbReference type="PANTHER" id="PTHR33886:SF8">
    <property type="entry name" value="UNSATURATED RHAMNOGALACTURONAN HYDROLASE (EUROFUNG)"/>
    <property type="match status" value="1"/>
</dbReference>
<keyword evidence="1 2" id="KW-0378">Hydrolase</keyword>
<dbReference type="GO" id="GO:0016787">
    <property type="term" value="F:hydrolase activity"/>
    <property type="evidence" value="ECO:0007669"/>
    <property type="project" value="UniProtKB-KW"/>
</dbReference>
<gene>
    <name evidence="2" type="ORF">SAMN04487894_101349</name>
</gene>
<dbReference type="EMBL" id="FMZO01000001">
    <property type="protein sequence ID" value="SDC10877.1"/>
    <property type="molecule type" value="Genomic_DNA"/>
</dbReference>
<name>A0A1G6IWK6_NIADE</name>
<dbReference type="Gene3D" id="1.50.10.10">
    <property type="match status" value="1"/>
</dbReference>
<protein>
    <submittedName>
        <fullName evidence="2">Rhamnogalacturonyl hydrolase YesR</fullName>
    </submittedName>
</protein>
<accession>A0A1G6IWK6</accession>
<dbReference type="AlphaFoldDB" id="A0A1G6IWK6"/>
<evidence type="ECO:0000256" key="1">
    <source>
        <dbReference type="ARBA" id="ARBA00022801"/>
    </source>
</evidence>
<evidence type="ECO:0000313" key="2">
    <source>
        <dbReference type="EMBL" id="SDC10877.1"/>
    </source>
</evidence>
<dbReference type="Proteomes" id="UP000198757">
    <property type="component" value="Unassembled WGS sequence"/>
</dbReference>
<dbReference type="PANTHER" id="PTHR33886">
    <property type="entry name" value="UNSATURATED RHAMNOGALACTURONAN HYDROLASE (EUROFUNG)"/>
    <property type="match status" value="1"/>
</dbReference>
<dbReference type="InterPro" id="IPR012341">
    <property type="entry name" value="6hp_glycosidase-like_sf"/>
</dbReference>
<dbReference type="InterPro" id="IPR008928">
    <property type="entry name" value="6-hairpin_glycosidase_sf"/>
</dbReference>
<dbReference type="SUPFAM" id="SSF48208">
    <property type="entry name" value="Six-hairpin glycosidases"/>
    <property type="match status" value="1"/>
</dbReference>
<organism evidence="2 3">
    <name type="scientific">Niabella drilacis (strain DSM 25811 / CCM 8410 / CCUG 62505 / LMG 26954 / E90)</name>
    <dbReference type="NCBI Taxonomy" id="1285928"/>
    <lineage>
        <taxon>Bacteria</taxon>
        <taxon>Pseudomonadati</taxon>
        <taxon>Bacteroidota</taxon>
        <taxon>Chitinophagia</taxon>
        <taxon>Chitinophagales</taxon>
        <taxon>Chitinophagaceae</taxon>
        <taxon>Niabella</taxon>
    </lineage>
</organism>
<dbReference type="GO" id="GO:0005975">
    <property type="term" value="P:carbohydrate metabolic process"/>
    <property type="evidence" value="ECO:0007669"/>
    <property type="project" value="InterPro"/>
</dbReference>
<dbReference type="InterPro" id="IPR052043">
    <property type="entry name" value="PolySaccharide_Degr_Enz"/>
</dbReference>
<dbReference type="Pfam" id="PF07470">
    <property type="entry name" value="Glyco_hydro_88"/>
    <property type="match status" value="1"/>
</dbReference>
<evidence type="ECO:0000313" key="3">
    <source>
        <dbReference type="Proteomes" id="UP000198757"/>
    </source>
</evidence>
<proteinExistence type="predicted"/>
<keyword evidence="3" id="KW-1185">Reference proteome</keyword>
<dbReference type="InterPro" id="IPR010905">
    <property type="entry name" value="Glyco_hydro_88"/>
</dbReference>